<proteinExistence type="predicted"/>
<dbReference type="AlphaFoldDB" id="A0A351U7Z4"/>
<dbReference type="PIRSF" id="PIRSF004869">
    <property type="entry name" value="PflX_prd"/>
    <property type="match status" value="1"/>
</dbReference>
<dbReference type="SFLD" id="SFLDG01099">
    <property type="entry name" value="Uncharacterised_Radical_SAM_Su"/>
    <property type="match status" value="1"/>
</dbReference>
<evidence type="ECO:0000256" key="5">
    <source>
        <dbReference type="PIRSR" id="PIRSR004869-50"/>
    </source>
</evidence>
<feature type="binding site" evidence="5">
    <location>
        <position position="84"/>
    </location>
    <ligand>
        <name>[4Fe-4S] cluster</name>
        <dbReference type="ChEBI" id="CHEBI:49883"/>
        <note>4Fe-4S-S-AdoMet</note>
    </ligand>
</feature>
<dbReference type="SFLD" id="SFLDS00029">
    <property type="entry name" value="Radical_SAM"/>
    <property type="match status" value="1"/>
</dbReference>
<dbReference type="InterPro" id="IPR016431">
    <property type="entry name" value="Pyrv-formate_lyase-activ_prd"/>
</dbReference>
<dbReference type="InterPro" id="IPR040085">
    <property type="entry name" value="MJ0674-like"/>
</dbReference>
<dbReference type="PANTHER" id="PTHR43075:SF1">
    <property type="entry name" value="FORMATE LYASE ACTIVATING ENZYME, PUTATIVE (AFU_ORTHOLOGUE AFUA_2G15630)-RELATED"/>
    <property type="match status" value="1"/>
</dbReference>
<evidence type="ECO:0000256" key="2">
    <source>
        <dbReference type="ARBA" id="ARBA00022723"/>
    </source>
</evidence>
<reference evidence="6" key="1">
    <citation type="journal article" date="2020" name="Biotechnol. Biofuels">
        <title>New insights from the biogas microbiome by comprehensive genome-resolved metagenomics of nearly 1600 species originating from multiple anaerobic digesters.</title>
        <authorList>
            <person name="Campanaro S."/>
            <person name="Treu L."/>
            <person name="Rodriguez-R L.M."/>
            <person name="Kovalovszki A."/>
            <person name="Ziels R.M."/>
            <person name="Maus I."/>
            <person name="Zhu X."/>
            <person name="Kougias P.G."/>
            <person name="Basile A."/>
            <person name="Luo G."/>
            <person name="Schluter A."/>
            <person name="Konstantinidis K.T."/>
            <person name="Angelidaki I."/>
        </authorList>
    </citation>
    <scope>NUCLEOTIDE SEQUENCE</scope>
    <source>
        <strain evidence="6">AS06rmzACSIP_7</strain>
    </source>
</reference>
<reference evidence="6" key="2">
    <citation type="submission" date="2020-01" db="EMBL/GenBank/DDBJ databases">
        <authorList>
            <person name="Campanaro S."/>
        </authorList>
    </citation>
    <scope>NUCLEOTIDE SEQUENCE</scope>
    <source>
        <strain evidence="6">AS06rmzACSIP_7</strain>
    </source>
</reference>
<evidence type="ECO:0000256" key="4">
    <source>
        <dbReference type="ARBA" id="ARBA00023014"/>
    </source>
</evidence>
<keyword evidence="4 5" id="KW-0411">Iron-sulfur</keyword>
<dbReference type="Gene3D" id="3.20.20.70">
    <property type="entry name" value="Aldolase class I"/>
    <property type="match status" value="1"/>
</dbReference>
<gene>
    <name evidence="6" type="ORF">GXY80_01580</name>
</gene>
<feature type="binding site" evidence="5">
    <location>
        <position position="88"/>
    </location>
    <ligand>
        <name>[4Fe-4S] cluster</name>
        <dbReference type="ChEBI" id="CHEBI:49883"/>
        <note>4Fe-4S-S-AdoMet</note>
    </ligand>
</feature>
<comment type="caution">
    <text evidence="6">The sequence shown here is derived from an EMBL/GenBank/DDBJ whole genome shotgun (WGS) entry which is preliminary data.</text>
</comment>
<dbReference type="CDD" id="cd01335">
    <property type="entry name" value="Radical_SAM"/>
    <property type="match status" value="1"/>
</dbReference>
<name>A0A351U7Z4_9BACT</name>
<evidence type="ECO:0000313" key="7">
    <source>
        <dbReference type="Proteomes" id="UP000777265"/>
    </source>
</evidence>
<dbReference type="InterPro" id="IPR013785">
    <property type="entry name" value="Aldolase_TIM"/>
</dbReference>
<dbReference type="SUPFAM" id="SSF102114">
    <property type="entry name" value="Radical SAM enzymes"/>
    <property type="match status" value="1"/>
</dbReference>
<dbReference type="EMBL" id="JAAYEE010000028">
    <property type="protein sequence ID" value="NLW34161.1"/>
    <property type="molecule type" value="Genomic_DNA"/>
</dbReference>
<dbReference type="PANTHER" id="PTHR43075">
    <property type="entry name" value="FORMATE LYASE ACTIVATING ENZYME, PUTATIVE (AFU_ORTHOLOGUE AFUA_2G15630)-RELATED"/>
    <property type="match status" value="1"/>
</dbReference>
<sequence length="303" mass="34056">MENFPAYRRTKAEGLLDQKIEELESRLNPCTLCPRQCRVNRAVGESGYCKAPYDLYVSSVSPHFGEESPLVGTNGSGTIFLTHCNLKCSFCQNYDISILGDGSPCSYGRLATLMVELEARGCHNINLVTPTHYVPQIMRSLSVAIDRGLSIPIVYNCGGYESLETIKSLEGIVDIYMPDIKFLDGALSRRFCRAENYPEVVKAVVREMQRQVGDLLIDPSGIAQRGLLIRHLVMPSCGEDTRNVLQFIRDEISHDAFVNIMAQYHPCYKAGEYFEISRRITAQEYREALEFARSIGLSRASHH</sequence>
<dbReference type="STRING" id="909663.GCA_000512235_02686"/>
<dbReference type="GO" id="GO:0046872">
    <property type="term" value="F:metal ion binding"/>
    <property type="evidence" value="ECO:0007669"/>
    <property type="project" value="UniProtKB-KW"/>
</dbReference>
<dbReference type="GO" id="GO:0051536">
    <property type="term" value="F:iron-sulfur cluster binding"/>
    <property type="evidence" value="ECO:0007669"/>
    <property type="project" value="UniProtKB-KW"/>
</dbReference>
<accession>A0A351U7Z4</accession>
<comment type="cofactor">
    <cofactor evidence="5">
        <name>[4Fe-4S] cluster</name>
        <dbReference type="ChEBI" id="CHEBI:49883"/>
    </cofactor>
    <text evidence="5">Binds 1 [4Fe-4S] cluster. The cluster is coordinated with 3 cysteines and an exchangeable S-adenosyl-L-methionine.</text>
</comment>
<evidence type="ECO:0000256" key="3">
    <source>
        <dbReference type="ARBA" id="ARBA00023004"/>
    </source>
</evidence>
<keyword evidence="3 5" id="KW-0408">Iron</keyword>
<protein>
    <submittedName>
        <fullName evidence="6">Radical SAM protein</fullName>
    </submittedName>
</protein>
<evidence type="ECO:0000313" key="6">
    <source>
        <dbReference type="EMBL" id="NLW34161.1"/>
    </source>
</evidence>
<dbReference type="GO" id="GO:0003824">
    <property type="term" value="F:catalytic activity"/>
    <property type="evidence" value="ECO:0007669"/>
    <property type="project" value="InterPro"/>
</dbReference>
<dbReference type="Proteomes" id="UP000777265">
    <property type="component" value="Unassembled WGS sequence"/>
</dbReference>
<keyword evidence="2 5" id="KW-0479">Metal-binding</keyword>
<dbReference type="InterPro" id="IPR007197">
    <property type="entry name" value="rSAM"/>
</dbReference>
<evidence type="ECO:0000256" key="1">
    <source>
        <dbReference type="ARBA" id="ARBA00022691"/>
    </source>
</evidence>
<feature type="binding site" evidence="5">
    <location>
        <position position="91"/>
    </location>
    <ligand>
        <name>[4Fe-4S] cluster</name>
        <dbReference type="ChEBI" id="CHEBI:49883"/>
        <note>4Fe-4S-S-AdoMet</note>
    </ligand>
</feature>
<keyword evidence="1 5" id="KW-0949">S-adenosyl-L-methionine</keyword>
<dbReference type="InterPro" id="IPR058240">
    <property type="entry name" value="rSAM_sf"/>
</dbReference>
<organism evidence="6 7">
    <name type="scientific">Syntrophorhabdus aromaticivorans</name>
    <dbReference type="NCBI Taxonomy" id="328301"/>
    <lineage>
        <taxon>Bacteria</taxon>
        <taxon>Pseudomonadati</taxon>
        <taxon>Thermodesulfobacteriota</taxon>
        <taxon>Syntrophorhabdia</taxon>
        <taxon>Syntrophorhabdales</taxon>
        <taxon>Syntrophorhabdaceae</taxon>
        <taxon>Syntrophorhabdus</taxon>
    </lineage>
</organism>